<dbReference type="PANTHER" id="PTHR37423">
    <property type="entry name" value="SOLUBLE LYTIC MUREIN TRANSGLYCOSYLASE-RELATED"/>
    <property type="match status" value="1"/>
</dbReference>
<comment type="similarity">
    <text evidence="1">Belongs to the transglycosylase Slt family.</text>
</comment>
<evidence type="ECO:0000256" key="3">
    <source>
        <dbReference type="SAM" id="SignalP"/>
    </source>
</evidence>
<dbReference type="Pfam" id="PF01464">
    <property type="entry name" value="SLT"/>
    <property type="match status" value="1"/>
</dbReference>
<protein>
    <submittedName>
        <fullName evidence="5">Soluble lytic murein transglycosylase</fullName>
    </submittedName>
</protein>
<gene>
    <name evidence="5" type="ORF">SAMN02745977_00771</name>
</gene>
<keyword evidence="6" id="KW-1185">Reference proteome</keyword>
<dbReference type="PANTHER" id="PTHR37423:SF5">
    <property type="entry name" value="SOLUBLE LYTIC MUREIN TRANSGLYCOSYLASE"/>
    <property type="match status" value="1"/>
</dbReference>
<evidence type="ECO:0000313" key="6">
    <source>
        <dbReference type="Proteomes" id="UP000199531"/>
    </source>
</evidence>
<dbReference type="AlphaFoldDB" id="A0A1H8EQ19"/>
<dbReference type="Proteomes" id="UP000199531">
    <property type="component" value="Unassembled WGS sequence"/>
</dbReference>
<dbReference type="GO" id="GO:0004553">
    <property type="term" value="F:hydrolase activity, hydrolyzing O-glycosyl compounds"/>
    <property type="evidence" value="ECO:0007669"/>
    <property type="project" value="InterPro"/>
</dbReference>
<name>A0A1H8EQ19_9BURK</name>
<dbReference type="Gene3D" id="1.10.530.10">
    <property type="match status" value="1"/>
</dbReference>
<evidence type="ECO:0000256" key="2">
    <source>
        <dbReference type="ARBA" id="ARBA00022729"/>
    </source>
</evidence>
<dbReference type="InterPro" id="IPR008939">
    <property type="entry name" value="Lytic_TGlycosylase_superhlx_U"/>
</dbReference>
<organism evidence="5 6">
    <name type="scientific">Brachymonas denitrificans DSM 15123</name>
    <dbReference type="NCBI Taxonomy" id="1121117"/>
    <lineage>
        <taxon>Bacteria</taxon>
        <taxon>Pseudomonadati</taxon>
        <taxon>Pseudomonadota</taxon>
        <taxon>Betaproteobacteria</taxon>
        <taxon>Burkholderiales</taxon>
        <taxon>Comamonadaceae</taxon>
        <taxon>Brachymonas</taxon>
    </lineage>
</organism>
<dbReference type="GO" id="GO:0042597">
    <property type="term" value="C:periplasmic space"/>
    <property type="evidence" value="ECO:0007669"/>
    <property type="project" value="InterPro"/>
</dbReference>
<dbReference type="EMBL" id="FOCW01000001">
    <property type="protein sequence ID" value="SEN21490.1"/>
    <property type="molecule type" value="Genomic_DNA"/>
</dbReference>
<feature type="domain" description="Transglycosylase SLT" evidence="4">
    <location>
        <begin position="500"/>
        <end position="601"/>
    </location>
</feature>
<evidence type="ECO:0000259" key="4">
    <source>
        <dbReference type="Pfam" id="PF01464"/>
    </source>
</evidence>
<reference evidence="5 6" key="1">
    <citation type="submission" date="2016-10" db="EMBL/GenBank/DDBJ databases">
        <authorList>
            <person name="de Groot N.N."/>
        </authorList>
    </citation>
    <scope>NUCLEOTIDE SEQUENCE [LARGE SCALE GENOMIC DNA]</scope>
    <source>
        <strain evidence="5 6">DSM 15123</strain>
    </source>
</reference>
<keyword evidence="2 3" id="KW-0732">Signal</keyword>
<dbReference type="STRING" id="1121117.SAMN02745977_00771"/>
<dbReference type="Gene3D" id="1.25.20.10">
    <property type="entry name" value="Bacterial muramidases"/>
    <property type="match status" value="1"/>
</dbReference>
<proteinExistence type="inferred from homology"/>
<feature type="signal peptide" evidence="3">
    <location>
        <begin position="1"/>
        <end position="28"/>
    </location>
</feature>
<sequence>MQFSSHIRFGLRAIVTCLMTLGTVASQAQPAVGGDDTLLNMAQAWRKKDTATLSMLLPQASGHPLEPWAAYWELNARLESASAGEVDAFLQRYAGTYQEDRLRNDWLLQLGKNRDFEGFARYYPAFRMRDDREVRCYALYADAVLGGRSGGEMAQEFRDSWYGQRDSDDGCTLAAGGLRQKGVIRDADIWRKARLAAETNRMGTARTAVGVIDGAAAMSVPGIFSSPASYLATQADAGSRSGRELAVLALLRMASSNPMSAAQAMQSGWAARLEAHDRNWVWGEIGKQAALNLDSSAMNYFSQVRQLRDLDDVKLGWMARAALRMGYWPQVRHAIEAMSPEAQREPIWVYWRARALQGGLHLGHGPDREAAALYRSIAGHQGFYEQLALEALGERIGTPATPAGLSGSERAAARANPGLQRAIYAMSIGLRSEGTREWNYTTNLHQRGGMNDRELLAAAALACEREWWDRCINTSERTKSVFDLQQRFPTPYRNVVVPRSQSTGVDPAYVYGLIRQESRFASAARSGVGASGLMQVMPATARYTARKLGIPYEPSMLTHLDTNVRLGTGYLKLVQDDFEGSLPMAAAAYNAGPGRPRAWRNGPMLEGAIWAENIPFGETRDYVKKVLSNTVNYAILLTGQPQSLRSRLGQVGPLAPGLPDLSRDLPSTAVRQIMPSGEVRVLSDPTDAP</sequence>
<dbReference type="InterPro" id="IPR023346">
    <property type="entry name" value="Lysozyme-like_dom_sf"/>
</dbReference>
<dbReference type="SUPFAM" id="SSF48435">
    <property type="entry name" value="Bacterial muramidases"/>
    <property type="match status" value="1"/>
</dbReference>
<dbReference type="CDD" id="cd13401">
    <property type="entry name" value="Slt70-like"/>
    <property type="match status" value="1"/>
</dbReference>
<accession>A0A1H8EQ19</accession>
<dbReference type="InterPro" id="IPR008258">
    <property type="entry name" value="Transglycosylase_SLT_dom_1"/>
</dbReference>
<evidence type="ECO:0000256" key="1">
    <source>
        <dbReference type="ARBA" id="ARBA00007734"/>
    </source>
</evidence>
<feature type="chain" id="PRO_5011777647" evidence="3">
    <location>
        <begin position="29"/>
        <end position="689"/>
    </location>
</feature>
<evidence type="ECO:0000313" key="5">
    <source>
        <dbReference type="EMBL" id="SEN21490.1"/>
    </source>
</evidence>
<dbReference type="SUPFAM" id="SSF53955">
    <property type="entry name" value="Lysozyme-like"/>
    <property type="match status" value="1"/>
</dbReference>